<evidence type="ECO:0000259" key="8">
    <source>
        <dbReference type="PROSITE" id="PS50928"/>
    </source>
</evidence>
<reference evidence="9 10" key="1">
    <citation type="submission" date="2015-09" db="EMBL/GenBank/DDBJ databases">
        <title>Draft genome sequence of Kouleothrix aurantiaca JCM 19913.</title>
        <authorList>
            <person name="Hemp J."/>
        </authorList>
    </citation>
    <scope>NUCLEOTIDE SEQUENCE [LARGE SCALE GENOMIC DNA]</scope>
    <source>
        <strain evidence="9 10">COM-B</strain>
    </source>
</reference>
<keyword evidence="5 7" id="KW-1133">Transmembrane helix</keyword>
<feature type="transmembrane region" description="Helical" evidence="7">
    <location>
        <begin position="257"/>
        <end position="275"/>
    </location>
</feature>
<protein>
    <submittedName>
        <fullName evidence="9">ABC transporter permease</fullName>
    </submittedName>
</protein>
<dbReference type="GO" id="GO:0005886">
    <property type="term" value="C:plasma membrane"/>
    <property type="evidence" value="ECO:0007669"/>
    <property type="project" value="UniProtKB-SubCell"/>
</dbReference>
<dbReference type="Proteomes" id="UP000050509">
    <property type="component" value="Unassembled WGS sequence"/>
</dbReference>
<sequence>MGHFILRRLLMLVPFLFLVSALAFIVIQLPPGSFIDTYRRNLEAQGGTVNEAQLKALEVRYGLDKPVIVQYAIWTGNILSRGDFGNSFRYQRPVADILWERVPRTVGISLLAIVFTWIIAIPLGIISAIKQYSIWDYVLTFLSFIGLSVPAFLLAIVLMYVVFTQTGWLVTGLYSPQFQNAPMSVAKFVDLLKNIWLPLLVLAVTGAAGTIRVLRATLLDELQKPYVTTARAKGLPEWRVILKYPVRLAINPMISTIGWLLPAVVGGELVVSKVLNLPTVGPIILEATLAQDMFLAGAFVLILSALTLIGTLISDICLAWLDPRIRY</sequence>
<dbReference type="CDD" id="cd06261">
    <property type="entry name" value="TM_PBP2"/>
    <property type="match status" value="1"/>
</dbReference>
<dbReference type="Pfam" id="PF19300">
    <property type="entry name" value="BPD_transp_1_N"/>
    <property type="match status" value="1"/>
</dbReference>
<keyword evidence="6 7" id="KW-0472">Membrane</keyword>
<dbReference type="PANTHER" id="PTHR30465:SF43">
    <property type="entry name" value="OLIGOPEPTIDE ABC TRANSPORTER, PERMEASE PROTEIN"/>
    <property type="match status" value="1"/>
</dbReference>
<keyword evidence="3" id="KW-1003">Cell membrane</keyword>
<dbReference type="GO" id="GO:0055085">
    <property type="term" value="P:transmembrane transport"/>
    <property type="evidence" value="ECO:0007669"/>
    <property type="project" value="InterPro"/>
</dbReference>
<evidence type="ECO:0000256" key="6">
    <source>
        <dbReference type="ARBA" id="ARBA00023136"/>
    </source>
</evidence>
<evidence type="ECO:0000256" key="1">
    <source>
        <dbReference type="ARBA" id="ARBA00004651"/>
    </source>
</evidence>
<name>A0A0P9HIY0_9CHLR</name>
<dbReference type="InterPro" id="IPR045621">
    <property type="entry name" value="BPD_transp_1_N"/>
</dbReference>
<dbReference type="Gene3D" id="1.10.3720.10">
    <property type="entry name" value="MetI-like"/>
    <property type="match status" value="1"/>
</dbReference>
<feature type="transmembrane region" description="Helical" evidence="7">
    <location>
        <begin position="106"/>
        <end position="126"/>
    </location>
</feature>
<keyword evidence="2 7" id="KW-0813">Transport</keyword>
<dbReference type="PATRIC" id="fig|186479.3.peg.10244"/>
<dbReference type="InterPro" id="IPR000515">
    <property type="entry name" value="MetI-like"/>
</dbReference>
<comment type="similarity">
    <text evidence="7">Belongs to the binding-protein-dependent transport system permease family.</text>
</comment>
<comment type="subcellular location">
    <subcellularLocation>
        <location evidence="1 7">Cell membrane</location>
        <topology evidence="1 7">Multi-pass membrane protein</topology>
    </subcellularLocation>
</comment>
<dbReference type="EMBL" id="LJCR01000008">
    <property type="protein sequence ID" value="KPV54897.1"/>
    <property type="molecule type" value="Genomic_DNA"/>
</dbReference>
<comment type="caution">
    <text evidence="9">The sequence shown here is derived from an EMBL/GenBank/DDBJ whole genome shotgun (WGS) entry which is preliminary data.</text>
</comment>
<evidence type="ECO:0000256" key="5">
    <source>
        <dbReference type="ARBA" id="ARBA00022989"/>
    </source>
</evidence>
<dbReference type="AlphaFoldDB" id="A0A0P9HIY0"/>
<dbReference type="InterPro" id="IPR035906">
    <property type="entry name" value="MetI-like_sf"/>
</dbReference>
<dbReference type="PROSITE" id="PS50928">
    <property type="entry name" value="ABC_TM1"/>
    <property type="match status" value="1"/>
</dbReference>
<proteinExistence type="inferred from homology"/>
<evidence type="ECO:0000313" key="10">
    <source>
        <dbReference type="Proteomes" id="UP000050509"/>
    </source>
</evidence>
<dbReference type="PANTHER" id="PTHR30465">
    <property type="entry name" value="INNER MEMBRANE ABC TRANSPORTER"/>
    <property type="match status" value="1"/>
</dbReference>
<feature type="transmembrane region" description="Helical" evidence="7">
    <location>
        <begin position="138"/>
        <end position="163"/>
    </location>
</feature>
<feature type="domain" description="ABC transmembrane type-1" evidence="8">
    <location>
        <begin position="102"/>
        <end position="314"/>
    </location>
</feature>
<dbReference type="Pfam" id="PF00528">
    <property type="entry name" value="BPD_transp_1"/>
    <property type="match status" value="1"/>
</dbReference>
<organism evidence="9 10">
    <name type="scientific">Kouleothrix aurantiaca</name>
    <dbReference type="NCBI Taxonomy" id="186479"/>
    <lineage>
        <taxon>Bacteria</taxon>
        <taxon>Bacillati</taxon>
        <taxon>Chloroflexota</taxon>
        <taxon>Chloroflexia</taxon>
        <taxon>Chloroflexales</taxon>
        <taxon>Roseiflexineae</taxon>
        <taxon>Roseiflexaceae</taxon>
        <taxon>Kouleothrix</taxon>
    </lineage>
</organism>
<evidence type="ECO:0000313" key="9">
    <source>
        <dbReference type="EMBL" id="KPV54897.1"/>
    </source>
</evidence>
<evidence type="ECO:0000256" key="2">
    <source>
        <dbReference type="ARBA" id="ARBA00022448"/>
    </source>
</evidence>
<feature type="transmembrane region" description="Helical" evidence="7">
    <location>
        <begin position="195"/>
        <end position="214"/>
    </location>
</feature>
<gene>
    <name evidence="9" type="ORF">SE17_00915</name>
</gene>
<keyword evidence="4 7" id="KW-0812">Transmembrane</keyword>
<evidence type="ECO:0000256" key="3">
    <source>
        <dbReference type="ARBA" id="ARBA00022475"/>
    </source>
</evidence>
<evidence type="ECO:0000256" key="7">
    <source>
        <dbReference type="RuleBase" id="RU363032"/>
    </source>
</evidence>
<dbReference type="SUPFAM" id="SSF161098">
    <property type="entry name" value="MetI-like"/>
    <property type="match status" value="1"/>
</dbReference>
<feature type="transmembrane region" description="Helical" evidence="7">
    <location>
        <begin position="295"/>
        <end position="321"/>
    </location>
</feature>
<keyword evidence="10" id="KW-1185">Reference proteome</keyword>
<accession>A0A0P9HIY0</accession>
<evidence type="ECO:0000256" key="4">
    <source>
        <dbReference type="ARBA" id="ARBA00022692"/>
    </source>
</evidence>